<feature type="non-terminal residue" evidence="2">
    <location>
        <position position="734"/>
    </location>
</feature>
<comment type="caution">
    <text evidence="2">The sequence shown here is derived from an EMBL/GenBank/DDBJ whole genome shotgun (WGS) entry which is preliminary data.</text>
</comment>
<organism evidence="2 3">
    <name type="scientific">Aureobasidium melanogenum</name>
    <name type="common">Aureobasidium pullulans var. melanogenum</name>
    <dbReference type="NCBI Taxonomy" id="46634"/>
    <lineage>
        <taxon>Eukaryota</taxon>
        <taxon>Fungi</taxon>
        <taxon>Dikarya</taxon>
        <taxon>Ascomycota</taxon>
        <taxon>Pezizomycotina</taxon>
        <taxon>Dothideomycetes</taxon>
        <taxon>Dothideomycetidae</taxon>
        <taxon>Dothideales</taxon>
        <taxon>Saccotheciaceae</taxon>
        <taxon>Aureobasidium</taxon>
    </lineage>
</organism>
<evidence type="ECO:0000313" key="2">
    <source>
        <dbReference type="EMBL" id="KAG9665408.1"/>
    </source>
</evidence>
<reference evidence="2" key="2">
    <citation type="submission" date="2021-08" db="EMBL/GenBank/DDBJ databases">
        <authorList>
            <person name="Gostincar C."/>
            <person name="Sun X."/>
            <person name="Song Z."/>
            <person name="Gunde-Cimerman N."/>
        </authorList>
    </citation>
    <scope>NUCLEOTIDE SEQUENCE</scope>
    <source>
        <strain evidence="2">EXF-9911</strain>
    </source>
</reference>
<dbReference type="Proteomes" id="UP000779574">
    <property type="component" value="Unassembled WGS sequence"/>
</dbReference>
<accession>A0A9P8DY83</accession>
<dbReference type="InterPro" id="IPR011990">
    <property type="entry name" value="TPR-like_helical_dom_sf"/>
</dbReference>
<gene>
    <name evidence="2" type="ORF">KCU76_g18456</name>
</gene>
<proteinExistence type="predicted"/>
<feature type="region of interest" description="Disordered" evidence="1">
    <location>
        <begin position="679"/>
        <end position="708"/>
    </location>
</feature>
<dbReference type="Gene3D" id="1.25.40.10">
    <property type="entry name" value="Tetratricopeptide repeat domain"/>
    <property type="match status" value="1"/>
</dbReference>
<evidence type="ECO:0008006" key="4">
    <source>
        <dbReference type="Google" id="ProtNLM"/>
    </source>
</evidence>
<name>A0A9P8DY83_AURME</name>
<evidence type="ECO:0000256" key="1">
    <source>
        <dbReference type="SAM" id="MobiDB-lite"/>
    </source>
</evidence>
<feature type="compositionally biased region" description="Basic and acidic residues" evidence="1">
    <location>
        <begin position="679"/>
        <end position="689"/>
    </location>
</feature>
<reference evidence="2" key="1">
    <citation type="journal article" date="2021" name="J Fungi (Basel)">
        <title>Virulence traits and population genomics of the black yeast Aureobasidium melanogenum.</title>
        <authorList>
            <person name="Cernosa A."/>
            <person name="Sun X."/>
            <person name="Gostincar C."/>
            <person name="Fang C."/>
            <person name="Gunde-Cimerman N."/>
            <person name="Song Z."/>
        </authorList>
    </citation>
    <scope>NUCLEOTIDE SEQUENCE</scope>
    <source>
        <strain evidence="2">EXF-9911</strain>
    </source>
</reference>
<protein>
    <recommendedName>
        <fullName evidence="4">Kinesin light chain</fullName>
    </recommendedName>
</protein>
<feature type="non-terminal residue" evidence="2">
    <location>
        <position position="1"/>
    </location>
</feature>
<dbReference type="AlphaFoldDB" id="A0A9P8DY83"/>
<evidence type="ECO:0000313" key="3">
    <source>
        <dbReference type="Proteomes" id="UP000779574"/>
    </source>
</evidence>
<dbReference type="EMBL" id="JAHFXF010001632">
    <property type="protein sequence ID" value="KAG9665408.1"/>
    <property type="molecule type" value="Genomic_DNA"/>
</dbReference>
<sequence length="734" mass="83292">EYDYDENYVELLYIRYSYVLKHHNRSNGKADHKLLALVAQQYRDICITKFGASSSVAIRARIEYASVLMEDESTKVEAVAAYEEIITTTKNSKVVIDEKTMSMVKSRMTEAYVHGHRKGISSAETTEKAIAVLQERLQQLKSIHGCAHSETLSILSELVSMRYKTKKTTEDEQIIVRMLQENTIEIITKEQRSQVLFEAANTIGAMYITCGYHAYGLQLVRAARRQVITGHADAKTGFKLDKSIGRVAFVFLVTFELVLKGSSGHNYSEVMADWLTESVLFNNYHRCLTTQVKTEQLLLRSAHLRHFWHDRLRHDDIEELDQHVFEIFNKQIGNALKTRPEMIKVFLTALLIHIGSADAYDIQAARAASIAGDHRIEALVSSGKHQEAIEVAYCTFQFVMTQGGYQQAGLIGYGFKLAKYLTMKENIQAEIHTKLLQASREIMTEVLNACKTLEINFLQLHDHELNDLVELLGEQENYKELDIILESLWKSRSGQKNWSEDTMINLGERLVVSRHLASDKGHSHRAIHLAEDIAYNLRRVLGGLHPHTLKMSNLLSQLYTAANLHGEALNVHEEILQLIVSGDDGEERTTDTVNADTAFQQVKLLKAAYQRNGGWVKSADFYKKLVVDVTKMFSKSSDFKDLQPVKEWQAKPDNATASTGVFEKPQQWMFVVKDDILPPKGGKHDHSSASEEGFQRAPQPIKKGKQTGWSLRRVSDLWGMRQPRAGRLDTEIVI</sequence>